<keyword evidence="3" id="KW-0378">Hydrolase</keyword>
<dbReference type="InterPro" id="IPR020556">
    <property type="entry name" value="Amidase_CS"/>
</dbReference>
<dbReference type="SUPFAM" id="SSF75304">
    <property type="entry name" value="Amidase signature (AS) enzymes"/>
    <property type="match status" value="1"/>
</dbReference>
<evidence type="ECO:0000256" key="1">
    <source>
        <dbReference type="ARBA" id="ARBA00009199"/>
    </source>
</evidence>
<evidence type="ECO:0000259" key="2">
    <source>
        <dbReference type="Pfam" id="PF01425"/>
    </source>
</evidence>
<dbReference type="Proteomes" id="UP000320048">
    <property type="component" value="Unassembled WGS sequence"/>
</dbReference>
<gene>
    <name evidence="3" type="ORF">E6H04_07250</name>
</gene>
<dbReference type="PANTHER" id="PTHR11895">
    <property type="entry name" value="TRANSAMIDASE"/>
    <property type="match status" value="1"/>
</dbReference>
<dbReference type="EC" id="3.5.1.4" evidence="3"/>
<dbReference type="NCBIfam" id="NF004815">
    <property type="entry name" value="PRK06169.1"/>
    <property type="match status" value="1"/>
</dbReference>
<proteinExistence type="inferred from homology"/>
<comment type="caution">
    <text evidence="3">The sequence shown here is derived from an EMBL/GenBank/DDBJ whole genome shotgun (WGS) entry which is preliminary data.</text>
</comment>
<dbReference type="AlphaFoldDB" id="A0A537JCN6"/>
<accession>A0A537JCN6</accession>
<dbReference type="Gene3D" id="3.90.1300.10">
    <property type="entry name" value="Amidase signature (AS) domain"/>
    <property type="match status" value="1"/>
</dbReference>
<dbReference type="GO" id="GO:0004040">
    <property type="term" value="F:amidase activity"/>
    <property type="evidence" value="ECO:0007669"/>
    <property type="project" value="UniProtKB-EC"/>
</dbReference>
<dbReference type="InterPro" id="IPR000120">
    <property type="entry name" value="Amidase"/>
</dbReference>
<organism evidence="3 4">
    <name type="scientific">Candidatus Segetimicrobium genomatis</name>
    <dbReference type="NCBI Taxonomy" id="2569760"/>
    <lineage>
        <taxon>Bacteria</taxon>
        <taxon>Bacillati</taxon>
        <taxon>Candidatus Sysuimicrobiota</taxon>
        <taxon>Candidatus Sysuimicrobiia</taxon>
        <taxon>Candidatus Sysuimicrobiales</taxon>
        <taxon>Candidatus Segetimicrobiaceae</taxon>
        <taxon>Candidatus Segetimicrobium</taxon>
    </lineage>
</organism>
<comment type="similarity">
    <text evidence="1">Belongs to the amidase family.</text>
</comment>
<evidence type="ECO:0000313" key="4">
    <source>
        <dbReference type="Proteomes" id="UP000320048"/>
    </source>
</evidence>
<reference evidence="3 4" key="1">
    <citation type="journal article" date="2019" name="Nat. Microbiol.">
        <title>Mediterranean grassland soil C-N compound turnover is dependent on rainfall and depth, and is mediated by genomically divergent microorganisms.</title>
        <authorList>
            <person name="Diamond S."/>
            <person name="Andeer P.F."/>
            <person name="Li Z."/>
            <person name="Crits-Christoph A."/>
            <person name="Burstein D."/>
            <person name="Anantharaman K."/>
            <person name="Lane K.R."/>
            <person name="Thomas B.C."/>
            <person name="Pan C."/>
            <person name="Northen T.R."/>
            <person name="Banfield J.F."/>
        </authorList>
    </citation>
    <scope>NUCLEOTIDE SEQUENCE [LARGE SCALE GENOMIC DNA]</scope>
    <source>
        <strain evidence="3">NP_7</strain>
    </source>
</reference>
<dbReference type="InterPro" id="IPR036928">
    <property type="entry name" value="AS_sf"/>
</dbReference>
<protein>
    <submittedName>
        <fullName evidence="3">Amidase</fullName>
        <ecNumber evidence="3">3.5.1.4</ecNumber>
    </submittedName>
</protein>
<dbReference type="PANTHER" id="PTHR11895:SF7">
    <property type="entry name" value="GLUTAMYL-TRNA(GLN) AMIDOTRANSFERASE SUBUNIT A, MITOCHONDRIAL"/>
    <property type="match status" value="1"/>
</dbReference>
<sequence length="470" mass="49150">MDAGELCFLSATEMAAAIRARRLSPVEVIDVVLARIDRLNPRLGAYCTVAHEAARAAAREAEAAVMRGDALGILHGVPVSIKDLVVTRGVRTTWGSRLYEHFIPEEDAPVVERLKQAGAIVVGKTNTPEFGYKGTTDNLVFGLSRNPWSLGHTPGGSSGGGAAAVAAGLGPLAVGTDGGGSVRIPCSCCGIFGLKPTLGRVAAAPTYGGLDTLSHTGPMTRTVRDAALMLNAIAGPDPRDLSSLPGDGTDHLAGLDRGIAGLRVAWTPDWGYAAVDPEVRRIAEAAANRFAAAGCAVEEGAPGFPDPADPFVVLFSGSMAARLADKLPEWRGRFDPGLVQVIEGGMRWTAVDFVTAGNVRRTLNDAFRRFFARHDLLLTPTLAAPPLPAGVDAYEEIAGRKVPHTGWYAFTFPLNMTGYPAATVPCGWTAGGLPVGLQIVGPRFADALVLRAAAAFEALAPWAARRPPIA</sequence>
<dbReference type="EMBL" id="VBAO01000178">
    <property type="protein sequence ID" value="TMI81250.1"/>
    <property type="molecule type" value="Genomic_DNA"/>
</dbReference>
<feature type="domain" description="Amidase" evidence="2">
    <location>
        <begin position="27"/>
        <end position="450"/>
    </location>
</feature>
<name>A0A537JCN6_9BACT</name>
<dbReference type="PROSITE" id="PS00571">
    <property type="entry name" value="AMIDASES"/>
    <property type="match status" value="1"/>
</dbReference>
<dbReference type="Pfam" id="PF01425">
    <property type="entry name" value="Amidase"/>
    <property type="match status" value="1"/>
</dbReference>
<evidence type="ECO:0000313" key="3">
    <source>
        <dbReference type="EMBL" id="TMI81250.1"/>
    </source>
</evidence>
<dbReference type="InterPro" id="IPR023631">
    <property type="entry name" value="Amidase_dom"/>
</dbReference>